<feature type="compositionally biased region" description="Low complexity" evidence="1">
    <location>
        <begin position="90"/>
        <end position="107"/>
    </location>
</feature>
<reference evidence="2" key="1">
    <citation type="submission" date="2020-12" db="EMBL/GenBank/DDBJ databases">
        <authorList>
            <person name="Iha C."/>
        </authorList>
    </citation>
    <scope>NUCLEOTIDE SEQUENCE</scope>
</reference>
<dbReference type="EMBL" id="CAJHUC010000876">
    <property type="protein sequence ID" value="CAD7698729.1"/>
    <property type="molecule type" value="Genomic_DNA"/>
</dbReference>
<accession>A0A8S1IXV6</accession>
<feature type="region of interest" description="Disordered" evidence="1">
    <location>
        <begin position="43"/>
        <end position="116"/>
    </location>
</feature>
<comment type="caution">
    <text evidence="2">The sequence shown here is derived from an EMBL/GenBank/DDBJ whole genome shotgun (WGS) entry which is preliminary data.</text>
</comment>
<keyword evidence="3" id="KW-1185">Reference proteome</keyword>
<evidence type="ECO:0000256" key="1">
    <source>
        <dbReference type="SAM" id="MobiDB-lite"/>
    </source>
</evidence>
<dbReference type="Proteomes" id="UP000708148">
    <property type="component" value="Unassembled WGS sequence"/>
</dbReference>
<protein>
    <submittedName>
        <fullName evidence="2">Uncharacterized protein</fullName>
    </submittedName>
</protein>
<feature type="region of interest" description="Disordered" evidence="1">
    <location>
        <begin position="1"/>
        <end position="23"/>
    </location>
</feature>
<proteinExistence type="predicted"/>
<gene>
    <name evidence="2" type="ORF">OSTQU699_LOCUS4088</name>
</gene>
<sequence length="160" mass="17509">MAVEWHAPGSIGPPGSPPVKAAGSQLLEDFERLDELWDTMWSGDAVPVPSEPPTLQRRSVGLSEWSSDPSLSIRSRSDIGTSHPLNVVDSPSPAFSKSSSWSAVSGSPNGGRGLLRRMKSWMDKVQDRRRGIVYGNNGPCQLFSDWGIPPYPEDYDWNEG</sequence>
<dbReference type="OrthoDB" id="574519at2759"/>
<evidence type="ECO:0000313" key="3">
    <source>
        <dbReference type="Proteomes" id="UP000708148"/>
    </source>
</evidence>
<name>A0A8S1IXV6_9CHLO</name>
<dbReference type="AlphaFoldDB" id="A0A8S1IXV6"/>
<organism evidence="2 3">
    <name type="scientific">Ostreobium quekettii</name>
    <dbReference type="NCBI Taxonomy" id="121088"/>
    <lineage>
        <taxon>Eukaryota</taxon>
        <taxon>Viridiplantae</taxon>
        <taxon>Chlorophyta</taxon>
        <taxon>core chlorophytes</taxon>
        <taxon>Ulvophyceae</taxon>
        <taxon>TCBD clade</taxon>
        <taxon>Bryopsidales</taxon>
        <taxon>Ostreobineae</taxon>
        <taxon>Ostreobiaceae</taxon>
        <taxon>Ostreobium</taxon>
    </lineage>
</organism>
<evidence type="ECO:0000313" key="2">
    <source>
        <dbReference type="EMBL" id="CAD7698729.1"/>
    </source>
</evidence>